<feature type="domain" description="Thioredoxin" evidence="5">
    <location>
        <begin position="232"/>
        <end position="369"/>
    </location>
</feature>
<keyword evidence="7" id="KW-1185">Reference proteome</keyword>
<dbReference type="PROSITE" id="PS51352">
    <property type="entry name" value="THIOREDOXIN_2"/>
    <property type="match status" value="1"/>
</dbReference>
<dbReference type="GO" id="GO:0016491">
    <property type="term" value="F:oxidoreductase activity"/>
    <property type="evidence" value="ECO:0007669"/>
    <property type="project" value="InterPro"/>
</dbReference>
<dbReference type="SUPFAM" id="SSF52833">
    <property type="entry name" value="Thioredoxin-like"/>
    <property type="match status" value="1"/>
</dbReference>
<dbReference type="PANTHER" id="PTHR42852">
    <property type="entry name" value="THIOL:DISULFIDE INTERCHANGE PROTEIN DSBE"/>
    <property type="match status" value="1"/>
</dbReference>
<evidence type="ECO:0000256" key="3">
    <source>
        <dbReference type="ARBA" id="ARBA00023157"/>
    </source>
</evidence>
<accession>A0A411E8S0</accession>
<dbReference type="PROSITE" id="PS51257">
    <property type="entry name" value="PROKAR_LIPOPROTEIN"/>
    <property type="match status" value="1"/>
</dbReference>
<evidence type="ECO:0000313" key="7">
    <source>
        <dbReference type="Proteomes" id="UP000290889"/>
    </source>
</evidence>
<evidence type="ECO:0000256" key="1">
    <source>
        <dbReference type="ARBA" id="ARBA00004196"/>
    </source>
</evidence>
<evidence type="ECO:0000259" key="5">
    <source>
        <dbReference type="PROSITE" id="PS51352"/>
    </source>
</evidence>
<comment type="subcellular location">
    <subcellularLocation>
        <location evidence="1">Cell envelope</location>
    </subcellularLocation>
</comment>
<dbReference type="GO" id="GO:0030313">
    <property type="term" value="C:cell envelope"/>
    <property type="evidence" value="ECO:0007669"/>
    <property type="project" value="UniProtKB-SubCell"/>
</dbReference>
<dbReference type="RefSeq" id="WP_129603726.1">
    <property type="nucleotide sequence ID" value="NZ_CP035544.1"/>
</dbReference>
<keyword evidence="3" id="KW-1015">Disulfide bond</keyword>
<organism evidence="6 7">
    <name type="scientific">Muriicola soli</name>
    <dbReference type="NCBI Taxonomy" id="2507538"/>
    <lineage>
        <taxon>Bacteria</taxon>
        <taxon>Pseudomonadati</taxon>
        <taxon>Bacteroidota</taxon>
        <taxon>Flavobacteriia</taxon>
        <taxon>Flavobacteriales</taxon>
        <taxon>Flavobacteriaceae</taxon>
        <taxon>Muriicola</taxon>
    </lineage>
</organism>
<proteinExistence type="predicted"/>
<dbReference type="PANTHER" id="PTHR42852:SF6">
    <property type="entry name" value="THIOL:DISULFIDE INTERCHANGE PROTEIN DSBE"/>
    <property type="match status" value="1"/>
</dbReference>
<dbReference type="Pfam" id="PF14289">
    <property type="entry name" value="DUF4369"/>
    <property type="match status" value="1"/>
</dbReference>
<name>A0A411E8S0_9FLAO</name>
<keyword evidence="2" id="KW-0201">Cytochrome c-type biogenesis</keyword>
<dbReference type="Pfam" id="PF00578">
    <property type="entry name" value="AhpC-TSA"/>
    <property type="match status" value="1"/>
</dbReference>
<keyword evidence="4" id="KW-0676">Redox-active center</keyword>
<dbReference type="InterPro" id="IPR025380">
    <property type="entry name" value="DUF4369"/>
</dbReference>
<dbReference type="InterPro" id="IPR013766">
    <property type="entry name" value="Thioredoxin_domain"/>
</dbReference>
<dbReference type="InterPro" id="IPR036249">
    <property type="entry name" value="Thioredoxin-like_sf"/>
</dbReference>
<dbReference type="AlphaFoldDB" id="A0A411E8S0"/>
<sequence length="369" mass="41035">MKKFLIPLAIVLLIAACNESYDGYIIEGSVEGENTEGTELTLRKYGENNQLITIDSAKVKEGSFVFKGSPVESPELHYIFFGRGQENIPVIVENGEIEIKAQRDSLSFAKIGGTLQNELFYDFLKGSRVLSRKASSMNQDMRVAQGNRDTVSMNALREEYFELMDEAKGYELDYVKENPNAVVSALIIYRILSTKAKPNTEVQELFDALTPEIKTSKAGLKIKETLENEANTSIGSKAPNFTAPTPAGDALALNDVLGKVTIVDFWAAWCKPCRAENPNIVRVYDKYKDKGLSILGVSLDRNADDWKKAIEVDGLNWHHVSNVQFFDEIARLYNVDAIPASFILDEKGVIVAKNLRGPALEQKIGELLQ</sequence>
<dbReference type="CDD" id="cd02966">
    <property type="entry name" value="TlpA_like_family"/>
    <property type="match status" value="1"/>
</dbReference>
<evidence type="ECO:0000256" key="4">
    <source>
        <dbReference type="ARBA" id="ARBA00023284"/>
    </source>
</evidence>
<evidence type="ECO:0000313" key="6">
    <source>
        <dbReference type="EMBL" id="QBA64111.1"/>
    </source>
</evidence>
<dbReference type="InterPro" id="IPR000866">
    <property type="entry name" value="AhpC/TSA"/>
</dbReference>
<protein>
    <submittedName>
        <fullName evidence="6">AhpC/TSA family protein</fullName>
    </submittedName>
</protein>
<dbReference type="Proteomes" id="UP000290889">
    <property type="component" value="Chromosome"/>
</dbReference>
<dbReference type="Gene3D" id="3.40.30.10">
    <property type="entry name" value="Glutaredoxin"/>
    <property type="match status" value="1"/>
</dbReference>
<dbReference type="GO" id="GO:0017004">
    <property type="term" value="P:cytochrome complex assembly"/>
    <property type="evidence" value="ECO:0007669"/>
    <property type="project" value="UniProtKB-KW"/>
</dbReference>
<dbReference type="KEGG" id="mur:EQY75_05935"/>
<evidence type="ECO:0000256" key="2">
    <source>
        <dbReference type="ARBA" id="ARBA00022748"/>
    </source>
</evidence>
<reference evidence="6 7" key="1">
    <citation type="submission" date="2019-01" db="EMBL/GenBank/DDBJ databases">
        <title>Muriicola soli sp. nov., isolated from soil.</title>
        <authorList>
            <person name="Kang H.J."/>
            <person name="Kim S.B."/>
        </authorList>
    </citation>
    <scope>NUCLEOTIDE SEQUENCE [LARGE SCALE GENOMIC DNA]</scope>
    <source>
        <strain evidence="6 7">MMS17-SY002</strain>
    </source>
</reference>
<dbReference type="InterPro" id="IPR050553">
    <property type="entry name" value="Thioredoxin_ResA/DsbE_sf"/>
</dbReference>
<dbReference type="EMBL" id="CP035544">
    <property type="protein sequence ID" value="QBA64111.1"/>
    <property type="molecule type" value="Genomic_DNA"/>
</dbReference>
<dbReference type="OrthoDB" id="1069091at2"/>
<dbReference type="GO" id="GO:0016209">
    <property type="term" value="F:antioxidant activity"/>
    <property type="evidence" value="ECO:0007669"/>
    <property type="project" value="InterPro"/>
</dbReference>
<gene>
    <name evidence="6" type="ORF">EQY75_05935</name>
</gene>